<protein>
    <submittedName>
        <fullName evidence="1 3">Uncharacterized protein</fullName>
    </submittedName>
</protein>
<dbReference type="AlphaFoldDB" id="A0A0N4SWL8"/>
<reference evidence="3" key="1">
    <citation type="submission" date="2017-02" db="UniProtKB">
        <authorList>
            <consortium name="WormBaseParasite"/>
        </authorList>
    </citation>
    <scope>IDENTIFICATION</scope>
</reference>
<name>A0A0N4SWL8_BRUPA</name>
<dbReference type="EMBL" id="UZAD01000001">
    <property type="protein sequence ID" value="VDN81218.1"/>
    <property type="molecule type" value="Genomic_DNA"/>
</dbReference>
<dbReference type="InterPro" id="IPR018790">
    <property type="entry name" value="DUF2358"/>
</dbReference>
<gene>
    <name evidence="1" type="ORF">BPAG_LOCUS32</name>
</gene>
<reference evidence="1 2" key="2">
    <citation type="submission" date="2018-11" db="EMBL/GenBank/DDBJ databases">
        <authorList>
            <consortium name="Pathogen Informatics"/>
        </authorList>
    </citation>
    <scope>NUCLEOTIDE SEQUENCE [LARGE SCALE GENOMIC DNA]</scope>
</reference>
<keyword evidence="2" id="KW-1185">Reference proteome</keyword>
<dbReference type="PROSITE" id="PS51257">
    <property type="entry name" value="PROKAR_LIPOPROTEIN"/>
    <property type="match status" value="1"/>
</dbReference>
<dbReference type="PANTHER" id="PTHR31094:SF2">
    <property type="entry name" value="RIKEN CDNA 2310061I04 GENE"/>
    <property type="match status" value="1"/>
</dbReference>
<evidence type="ECO:0000313" key="1">
    <source>
        <dbReference type="EMBL" id="VDN81218.1"/>
    </source>
</evidence>
<evidence type="ECO:0000313" key="2">
    <source>
        <dbReference type="Proteomes" id="UP000278627"/>
    </source>
</evidence>
<dbReference type="WBParaSite" id="BPAG_0000003101-mRNA-1">
    <property type="protein sequence ID" value="BPAG_0000003101-mRNA-1"/>
    <property type="gene ID" value="BPAG_0000003101"/>
</dbReference>
<dbReference type="Pfam" id="PF10184">
    <property type="entry name" value="DUF2358"/>
    <property type="match status" value="1"/>
</dbReference>
<accession>A0A0N4SWL8</accession>
<evidence type="ECO:0000313" key="3">
    <source>
        <dbReference type="WBParaSite" id="BPAG_0000003101-mRNA-1"/>
    </source>
</evidence>
<proteinExistence type="predicted"/>
<organism evidence="3">
    <name type="scientific">Brugia pahangi</name>
    <name type="common">Filarial nematode worm</name>
    <dbReference type="NCBI Taxonomy" id="6280"/>
    <lineage>
        <taxon>Eukaryota</taxon>
        <taxon>Metazoa</taxon>
        <taxon>Ecdysozoa</taxon>
        <taxon>Nematoda</taxon>
        <taxon>Chromadorea</taxon>
        <taxon>Rhabditida</taxon>
        <taxon>Spirurina</taxon>
        <taxon>Spiruromorpha</taxon>
        <taxon>Filarioidea</taxon>
        <taxon>Onchocercidae</taxon>
        <taxon>Brugia</taxon>
    </lineage>
</organism>
<dbReference type="STRING" id="6280.A0A0N4SWL8"/>
<dbReference type="Proteomes" id="UP000278627">
    <property type="component" value="Unassembled WGS sequence"/>
</dbReference>
<sequence>MLWKRFVYPRSVIVFRRSCSLVSVPTVLLSCFCRESSCYRPCRRSTSSFLDSVRYAHDTFSKNPSTSAGVRITNEELPTKEQLFYVDFLTDTLVPGFLSNRKQFLKFMKLCTKDVVYSDSIFNQHTTGIDKFIRRISLSKLYFSLMQSSSKFEKLGSCIYENSDVIVVLWRIMTIKLYHQQTDIVEGALDIHLDKDGRIYKIKNRPVTRDDQNDASALSKLKEASKTENGEALATTVQMRTTLRCLLPLAAPSTAYFLFSRAYSNGRGNRGPEMFQLEHVRKRLEMTVTTFLNFVSCEPDFGPEFSLLLSHVYSSGRDAEELLRSLKAWTSWIMKCSKSPLFSSTNDSNMAPHFFRERPDYTFYRPDVLYKDEIFQITITGRDKLMIYFGSISVICLFCFPHIEMEVLNILPISEDGTVRLRWRIKHISLIRSLLNPMLFRYDYRIKRLKWYDGLTIFYVGEDGLVYRAVTRRTIDDEQKTPQVNRLADLAQKVGVLPKGSATFVTNKWNNTLLLSK</sequence>
<dbReference type="PANTHER" id="PTHR31094">
    <property type="entry name" value="RIKEN CDNA 2310061I04 GENE"/>
    <property type="match status" value="1"/>
</dbReference>